<accession>A0A7W6HCY9</accession>
<evidence type="ECO:0000313" key="2">
    <source>
        <dbReference type="Proteomes" id="UP000588647"/>
    </source>
</evidence>
<keyword evidence="2" id="KW-1185">Reference proteome</keyword>
<reference evidence="1 2" key="1">
    <citation type="submission" date="2020-08" db="EMBL/GenBank/DDBJ databases">
        <title>Genomic Encyclopedia of Type Strains, Phase IV (KMG-IV): sequencing the most valuable type-strain genomes for metagenomic binning, comparative biology and taxonomic classification.</title>
        <authorList>
            <person name="Goeker M."/>
        </authorList>
    </citation>
    <scope>NUCLEOTIDE SEQUENCE [LARGE SCALE GENOMIC DNA]</scope>
    <source>
        <strain evidence="1 2">DSM 103570</strain>
    </source>
</reference>
<dbReference type="Proteomes" id="UP000588647">
    <property type="component" value="Unassembled WGS sequence"/>
</dbReference>
<dbReference type="AlphaFoldDB" id="A0A7W6HCY9"/>
<comment type="caution">
    <text evidence="1">The sequence shown here is derived from an EMBL/GenBank/DDBJ whole genome shotgun (WGS) entry which is preliminary data.</text>
</comment>
<gene>
    <name evidence="1" type="ORF">GGR03_001847</name>
</gene>
<dbReference type="RefSeq" id="WP_183207318.1">
    <property type="nucleotide sequence ID" value="NZ_JAAAMM010000002.1"/>
</dbReference>
<protein>
    <submittedName>
        <fullName evidence="1">Protein-L-isoaspartate O-methyltransferase</fullName>
    </submittedName>
</protein>
<keyword evidence="1" id="KW-0808">Transferase</keyword>
<dbReference type="EMBL" id="JACIEM010000002">
    <property type="protein sequence ID" value="MBB4002772.1"/>
    <property type="molecule type" value="Genomic_DNA"/>
</dbReference>
<sequence length="85" mass="9243">MKFIATAVASGSKDQRLERVVEWVPREAFLGPGPWQVLVNRRYAATPSANPIYVCQNGLVALDATNRISTASRFCMPHGSAAPAR</sequence>
<proteinExistence type="predicted"/>
<evidence type="ECO:0000313" key="1">
    <source>
        <dbReference type="EMBL" id="MBB4002772.1"/>
    </source>
</evidence>
<name>A0A7W6HCY9_9HYPH</name>
<keyword evidence="1" id="KW-0489">Methyltransferase</keyword>
<dbReference type="GO" id="GO:0008168">
    <property type="term" value="F:methyltransferase activity"/>
    <property type="evidence" value="ECO:0007669"/>
    <property type="project" value="UniProtKB-KW"/>
</dbReference>
<organism evidence="1 2">
    <name type="scientific">Aurantimonas endophytica</name>
    <dbReference type="NCBI Taxonomy" id="1522175"/>
    <lineage>
        <taxon>Bacteria</taxon>
        <taxon>Pseudomonadati</taxon>
        <taxon>Pseudomonadota</taxon>
        <taxon>Alphaproteobacteria</taxon>
        <taxon>Hyphomicrobiales</taxon>
        <taxon>Aurantimonadaceae</taxon>
        <taxon>Aurantimonas</taxon>
    </lineage>
</organism>
<dbReference type="GO" id="GO:0032259">
    <property type="term" value="P:methylation"/>
    <property type="evidence" value="ECO:0007669"/>
    <property type="project" value="UniProtKB-KW"/>
</dbReference>